<keyword evidence="2" id="KW-1185">Reference proteome</keyword>
<name>A0A1R3IL35_9ROSI</name>
<accession>A0A1R3IL35</accession>
<sequence length="64" mass="7233">MAKKKRISSFFQCVGADREDEFSPGHLTISSSARGSSILASWYPFLSPSRNSWMAFLQLPVFNF</sequence>
<proteinExistence type="predicted"/>
<gene>
    <name evidence="1" type="ORF">COLO4_22617</name>
</gene>
<dbReference type="AlphaFoldDB" id="A0A1R3IL35"/>
<dbReference type="Proteomes" id="UP000187203">
    <property type="component" value="Unassembled WGS sequence"/>
</dbReference>
<organism evidence="1 2">
    <name type="scientific">Corchorus olitorius</name>
    <dbReference type="NCBI Taxonomy" id="93759"/>
    <lineage>
        <taxon>Eukaryota</taxon>
        <taxon>Viridiplantae</taxon>
        <taxon>Streptophyta</taxon>
        <taxon>Embryophyta</taxon>
        <taxon>Tracheophyta</taxon>
        <taxon>Spermatophyta</taxon>
        <taxon>Magnoliopsida</taxon>
        <taxon>eudicotyledons</taxon>
        <taxon>Gunneridae</taxon>
        <taxon>Pentapetalae</taxon>
        <taxon>rosids</taxon>
        <taxon>malvids</taxon>
        <taxon>Malvales</taxon>
        <taxon>Malvaceae</taxon>
        <taxon>Grewioideae</taxon>
        <taxon>Apeibeae</taxon>
        <taxon>Corchorus</taxon>
    </lineage>
</organism>
<evidence type="ECO:0000313" key="2">
    <source>
        <dbReference type="Proteomes" id="UP000187203"/>
    </source>
</evidence>
<comment type="caution">
    <text evidence="1">The sequence shown here is derived from an EMBL/GenBank/DDBJ whole genome shotgun (WGS) entry which is preliminary data.</text>
</comment>
<protein>
    <submittedName>
        <fullName evidence="1">Uncharacterized protein</fullName>
    </submittedName>
</protein>
<evidence type="ECO:0000313" key="1">
    <source>
        <dbReference type="EMBL" id="OMO83275.1"/>
    </source>
</evidence>
<reference evidence="2" key="1">
    <citation type="submission" date="2013-09" db="EMBL/GenBank/DDBJ databases">
        <title>Corchorus olitorius genome sequencing.</title>
        <authorList>
            <person name="Alam M."/>
            <person name="Haque M.S."/>
            <person name="Islam M.S."/>
            <person name="Emdad E.M."/>
            <person name="Islam M.M."/>
            <person name="Ahmed B."/>
            <person name="Halim A."/>
            <person name="Hossen Q.M.M."/>
            <person name="Hossain M.Z."/>
            <person name="Ahmed R."/>
            <person name="Khan M.M."/>
            <person name="Islam R."/>
            <person name="Rashid M.M."/>
            <person name="Khan S.A."/>
            <person name="Rahman M.S."/>
            <person name="Alam M."/>
            <person name="Yahiya A.S."/>
            <person name="Khan M.S."/>
            <person name="Azam M.S."/>
            <person name="Haque T."/>
            <person name="Lashkar M.Z.H."/>
            <person name="Akhand A.I."/>
            <person name="Morshed G."/>
            <person name="Roy S."/>
            <person name="Uddin K.S."/>
            <person name="Rabeya T."/>
            <person name="Hossain A.S."/>
            <person name="Chowdhury A."/>
            <person name="Snigdha A.R."/>
            <person name="Mortoza M.S."/>
            <person name="Matin S.A."/>
            <person name="Hoque S.M.E."/>
            <person name="Islam M.K."/>
            <person name="Roy D.K."/>
            <person name="Haider R."/>
            <person name="Moosa M.M."/>
            <person name="Elias S.M."/>
            <person name="Hasan A.M."/>
            <person name="Jahan S."/>
            <person name="Shafiuddin M."/>
            <person name="Mahmood N."/>
            <person name="Shommy N.S."/>
        </authorList>
    </citation>
    <scope>NUCLEOTIDE SEQUENCE [LARGE SCALE GENOMIC DNA]</scope>
    <source>
        <strain evidence="2">cv. O-4</strain>
    </source>
</reference>
<dbReference type="EMBL" id="AWUE01018002">
    <property type="protein sequence ID" value="OMO83275.1"/>
    <property type="molecule type" value="Genomic_DNA"/>
</dbReference>